<dbReference type="RefSeq" id="WP_048498272.1">
    <property type="nucleotide sequence ID" value="NZ_LFNG01000001.1"/>
</dbReference>
<reference evidence="1 2" key="1">
    <citation type="journal article" date="2004" name="Int. J. Syst. Evol. Microbiol.">
        <title>Kaistella koreensis gen. nov., sp. nov., a novel member of the Chryseobacterium-Bergeyella-Riemerella branch.</title>
        <authorList>
            <person name="Kim M.K."/>
            <person name="Im W.T."/>
            <person name="Shin Y.K."/>
            <person name="Lim J.H."/>
            <person name="Kim S.H."/>
            <person name="Lee B.C."/>
            <person name="Park M.Y."/>
            <person name="Lee K.Y."/>
            <person name="Lee S.T."/>
        </authorList>
    </citation>
    <scope>NUCLEOTIDE SEQUENCE [LARGE SCALE GENOMIC DNA]</scope>
    <source>
        <strain evidence="1 2">CCUG 49689</strain>
    </source>
</reference>
<sequence>MPEISRFYGIIIQMFFKDHHPPHFHITYGEYRAVITIENAIVEGNMTSKALKLVFEWMELHKDELMENWELTQKGELPKAIEPLK</sequence>
<name>A0A0J7J3F6_9FLAO</name>
<dbReference type="AlphaFoldDB" id="A0A0J7J3F6"/>
<accession>A0A0J7J3F6</accession>
<keyword evidence="2" id="KW-1185">Reference proteome</keyword>
<dbReference type="STRING" id="1304281.ACM44_00110"/>
<dbReference type="PATRIC" id="fig|1304281.5.peg.23"/>
<dbReference type="InterPro" id="IPR025427">
    <property type="entry name" value="DUF4160"/>
</dbReference>
<dbReference type="EMBL" id="LFNG01000001">
    <property type="protein sequence ID" value="KMQ72742.1"/>
    <property type="molecule type" value="Genomic_DNA"/>
</dbReference>
<organism evidence="1 2">
    <name type="scientific">Chryseobacterium koreense CCUG 49689</name>
    <dbReference type="NCBI Taxonomy" id="1304281"/>
    <lineage>
        <taxon>Bacteria</taxon>
        <taxon>Pseudomonadati</taxon>
        <taxon>Bacteroidota</taxon>
        <taxon>Flavobacteriia</taxon>
        <taxon>Flavobacteriales</taxon>
        <taxon>Weeksellaceae</taxon>
        <taxon>Chryseobacterium group</taxon>
        <taxon>Chryseobacterium</taxon>
    </lineage>
</organism>
<evidence type="ECO:0000313" key="1">
    <source>
        <dbReference type="EMBL" id="KMQ72742.1"/>
    </source>
</evidence>
<dbReference type="OrthoDB" id="122670at2"/>
<proteinExistence type="predicted"/>
<dbReference type="Proteomes" id="UP000035900">
    <property type="component" value="Unassembled WGS sequence"/>
</dbReference>
<comment type="caution">
    <text evidence="1">The sequence shown here is derived from an EMBL/GenBank/DDBJ whole genome shotgun (WGS) entry which is preliminary data.</text>
</comment>
<dbReference type="Pfam" id="PF13711">
    <property type="entry name" value="DUF4160"/>
    <property type="match status" value="1"/>
</dbReference>
<protein>
    <submittedName>
        <fullName evidence="1">Transcriptional regulator</fullName>
    </submittedName>
</protein>
<evidence type="ECO:0000313" key="2">
    <source>
        <dbReference type="Proteomes" id="UP000035900"/>
    </source>
</evidence>
<gene>
    <name evidence="1" type="ORF">ACM44_00110</name>
</gene>